<dbReference type="Proteomes" id="UP000290624">
    <property type="component" value="Unassembled WGS sequence"/>
</dbReference>
<sequence>MLTAAGAVAVSSSLALPAMAGGDTGAASDMFVPRPAQPWMKIGPQSIRNAADLYYLPFDARLVRWPWARSQNKTLQDAAAAMGPNDILVLPEDERPYEIDSSRGFTTPGAWRAMVRVTRGIAGLGPGAVIQPSASSFRAGRQTYADGLQEKLIESVTDGAFFGNFTLQGRDFGEVAYHGIQVTGSDATFQAIRFQGAHRGWIAQPPGEAGAITAYSGSRISVRNVEIDGRDPITGIAVGTSPLMFNRNHLTIVTDTWMHHTSMGMPTWWECTDIWSERIYHSDVAQAPRGWSPGINLENCSGNLNFIDPTLLLGYSPTGNTGRHLNVGGTRGTVGTVVVRNPTFDPSLEPGKMSIQEYGAQASGAVRYEIHDGGGVLAPYSLSRS</sequence>
<feature type="signal peptide" evidence="1">
    <location>
        <begin position="1"/>
        <end position="20"/>
    </location>
</feature>
<accession>A0A4Q2EEQ2</accession>
<dbReference type="AlphaFoldDB" id="A0A4Q2EEQ2"/>
<proteinExistence type="predicted"/>
<protein>
    <recommendedName>
        <fullName evidence="4">Right-handed parallel beta-helix repeat-containing protein</fullName>
    </recommendedName>
</protein>
<dbReference type="InterPro" id="IPR011050">
    <property type="entry name" value="Pectin_lyase_fold/virulence"/>
</dbReference>
<reference evidence="2 3" key="1">
    <citation type="submission" date="2018-01" db="EMBL/GenBank/DDBJ databases">
        <title>Lactibacter flavus gen. nov., sp. nov., a novel bacterium of the family Propionibacteriaceae isolated from raw milk and dairy products.</title>
        <authorList>
            <person name="Wenning M."/>
            <person name="Breitenwieser F."/>
            <person name="Huptas C."/>
            <person name="von Neubeck M."/>
            <person name="Busse H.-J."/>
            <person name="Scherer S."/>
        </authorList>
    </citation>
    <scope>NUCLEOTIDE SEQUENCE [LARGE SCALE GENOMIC DNA]</scope>
    <source>
        <strain evidence="2 3">VG341</strain>
    </source>
</reference>
<evidence type="ECO:0000256" key="1">
    <source>
        <dbReference type="SAM" id="SignalP"/>
    </source>
</evidence>
<organism evidence="2 3">
    <name type="scientific">Propioniciclava flava</name>
    <dbReference type="NCBI Taxonomy" id="2072026"/>
    <lineage>
        <taxon>Bacteria</taxon>
        <taxon>Bacillati</taxon>
        <taxon>Actinomycetota</taxon>
        <taxon>Actinomycetes</taxon>
        <taxon>Propionibacteriales</taxon>
        <taxon>Propionibacteriaceae</taxon>
        <taxon>Propioniciclava</taxon>
    </lineage>
</organism>
<feature type="chain" id="PRO_5020802785" description="Right-handed parallel beta-helix repeat-containing protein" evidence="1">
    <location>
        <begin position="21"/>
        <end position="385"/>
    </location>
</feature>
<evidence type="ECO:0000313" key="2">
    <source>
        <dbReference type="EMBL" id="RXW31659.1"/>
    </source>
</evidence>
<dbReference type="SUPFAM" id="SSF51126">
    <property type="entry name" value="Pectin lyase-like"/>
    <property type="match status" value="1"/>
</dbReference>
<dbReference type="EMBL" id="PPCV01000007">
    <property type="protein sequence ID" value="RXW31659.1"/>
    <property type="molecule type" value="Genomic_DNA"/>
</dbReference>
<evidence type="ECO:0008006" key="4">
    <source>
        <dbReference type="Google" id="ProtNLM"/>
    </source>
</evidence>
<gene>
    <name evidence="2" type="ORF">C1706_10910</name>
</gene>
<keyword evidence="1" id="KW-0732">Signal</keyword>
<comment type="caution">
    <text evidence="2">The sequence shown here is derived from an EMBL/GenBank/DDBJ whole genome shotgun (WGS) entry which is preliminary data.</text>
</comment>
<keyword evidence="3" id="KW-1185">Reference proteome</keyword>
<name>A0A4Q2EEQ2_9ACTN</name>
<evidence type="ECO:0000313" key="3">
    <source>
        <dbReference type="Proteomes" id="UP000290624"/>
    </source>
</evidence>